<proteinExistence type="predicted"/>
<gene>
    <name evidence="1" type="ORF">D1B32_12275</name>
</gene>
<reference evidence="1 2" key="1">
    <citation type="journal article" date="2007" name="Int. J. Syst. Evol. Microbiol.">
        <title>Oceanobacillus profundus sp. nov., isolated from a deep-sea sediment core.</title>
        <authorList>
            <person name="Kim Y.G."/>
            <person name="Choi D.H."/>
            <person name="Hyun S."/>
            <person name="Cho B.C."/>
        </authorList>
    </citation>
    <scope>NUCLEOTIDE SEQUENCE [LARGE SCALE GENOMIC DNA]</scope>
    <source>
        <strain evidence="1 2">DSM 18246</strain>
    </source>
</reference>
<dbReference type="Proteomes" id="UP000285456">
    <property type="component" value="Unassembled WGS sequence"/>
</dbReference>
<dbReference type="EMBL" id="QWEH01000007">
    <property type="protein sequence ID" value="RHW32005.1"/>
    <property type="molecule type" value="Genomic_DNA"/>
</dbReference>
<protein>
    <recommendedName>
        <fullName evidence="3">F5/8 type C domain-containing protein</fullName>
    </recommendedName>
</protein>
<dbReference type="InterPro" id="IPR008979">
    <property type="entry name" value="Galactose-bd-like_sf"/>
</dbReference>
<accession>A0A417YGU3</accession>
<evidence type="ECO:0000313" key="2">
    <source>
        <dbReference type="Proteomes" id="UP000285456"/>
    </source>
</evidence>
<dbReference type="SUPFAM" id="SSF49785">
    <property type="entry name" value="Galactose-binding domain-like"/>
    <property type="match status" value="1"/>
</dbReference>
<keyword evidence="2" id="KW-1185">Reference proteome</keyword>
<sequence length="380" mass="42902">MDVVSLGKAMSTLRSIQELNDAIIGQKAEGHFKTVDHRLDWIEGQAEKLIVKGSKQIGLNQGLSYNTEVDNNKIKLQVVGKTIINSETNLLLNNLNKTFGFSFSPNLFRFSNQGESAMFDGDLGNLGANSSISSTFPGWFQISFHEAKNLSKMRFIYNGYGKPREWKVEGSNDEIEFDLIYHETNETKTEIDILIEDPVPYQYYRITWNSIRSGNRMTVNEVEFYEQEEINTYFPQGTWTSPVIDLGIGWKETKLVDVLKQETANATVTLEVATSTDGVSFTPFTLLDESNPQQSRYVKIRATLSADADIGGEDKTHDFDQSSEENRFTLNDYVEANGELKLVTSYTSIDETPTPEGVGQVYEYVIDKSKFKKIESISVN</sequence>
<dbReference type="RefSeq" id="WP_118889563.1">
    <property type="nucleotide sequence ID" value="NZ_PHUT01000007.1"/>
</dbReference>
<name>A0A417YGU3_9BACI</name>
<organism evidence="1 2">
    <name type="scientific">Oceanobacillus profundus</name>
    <dbReference type="NCBI Taxonomy" id="372463"/>
    <lineage>
        <taxon>Bacteria</taxon>
        <taxon>Bacillati</taxon>
        <taxon>Bacillota</taxon>
        <taxon>Bacilli</taxon>
        <taxon>Bacillales</taxon>
        <taxon>Bacillaceae</taxon>
        <taxon>Oceanobacillus</taxon>
    </lineage>
</organism>
<comment type="caution">
    <text evidence="1">The sequence shown here is derived from an EMBL/GenBank/DDBJ whole genome shotgun (WGS) entry which is preliminary data.</text>
</comment>
<evidence type="ECO:0000313" key="1">
    <source>
        <dbReference type="EMBL" id="RHW32005.1"/>
    </source>
</evidence>
<dbReference type="OrthoDB" id="2590463at2"/>
<dbReference type="AlphaFoldDB" id="A0A417YGU3"/>
<evidence type="ECO:0008006" key="3">
    <source>
        <dbReference type="Google" id="ProtNLM"/>
    </source>
</evidence>
<dbReference type="Gene3D" id="2.60.120.260">
    <property type="entry name" value="Galactose-binding domain-like"/>
    <property type="match status" value="1"/>
</dbReference>